<comment type="caution">
    <text evidence="1">The sequence shown here is derived from an EMBL/GenBank/DDBJ whole genome shotgun (WGS) entry which is preliminary data.</text>
</comment>
<evidence type="ECO:0000313" key="1">
    <source>
        <dbReference type="EMBL" id="KAJ3018343.1"/>
    </source>
</evidence>
<sequence>MHEPSGVLVLANLRVPLADSGRVPVATCVGFGEIRPTVLAALPILKRIKATALSISYPTSYLRVQLSSYSIIMKFAAVFAALAAFAVSQVSGNATLVREYDALGATDQNALHTCLDNYRIDNWDGMDCGGRGWFKGSHNYKNPLDCYDACAGLLVQAINRGASDVECDDYEGSARCWMGFH</sequence>
<name>A0ACC1QB85_9APHY</name>
<gene>
    <name evidence="1" type="ORF">NUW54_g363</name>
</gene>
<reference evidence="1" key="1">
    <citation type="submission" date="2022-08" db="EMBL/GenBank/DDBJ databases">
        <title>Genome Sequence of Pycnoporus sanguineus.</title>
        <authorList>
            <person name="Buettner E."/>
        </authorList>
    </citation>
    <scope>NUCLEOTIDE SEQUENCE</scope>
    <source>
        <strain evidence="1">CG-C14</strain>
    </source>
</reference>
<accession>A0ACC1QB85</accession>
<dbReference type="Proteomes" id="UP001144978">
    <property type="component" value="Unassembled WGS sequence"/>
</dbReference>
<organism evidence="1 2">
    <name type="scientific">Trametes sanguinea</name>
    <dbReference type="NCBI Taxonomy" id="158606"/>
    <lineage>
        <taxon>Eukaryota</taxon>
        <taxon>Fungi</taxon>
        <taxon>Dikarya</taxon>
        <taxon>Basidiomycota</taxon>
        <taxon>Agaricomycotina</taxon>
        <taxon>Agaricomycetes</taxon>
        <taxon>Polyporales</taxon>
        <taxon>Polyporaceae</taxon>
        <taxon>Trametes</taxon>
    </lineage>
</organism>
<proteinExistence type="predicted"/>
<evidence type="ECO:0000313" key="2">
    <source>
        <dbReference type="Proteomes" id="UP001144978"/>
    </source>
</evidence>
<protein>
    <submittedName>
        <fullName evidence="1">Uncharacterized protein</fullName>
    </submittedName>
</protein>
<keyword evidence="2" id="KW-1185">Reference proteome</keyword>
<dbReference type="EMBL" id="JANSHE010000045">
    <property type="protein sequence ID" value="KAJ3018343.1"/>
    <property type="molecule type" value="Genomic_DNA"/>
</dbReference>